<feature type="domain" description="Alpha/beta hydrolase fold-3" evidence="2">
    <location>
        <begin position="115"/>
        <end position="334"/>
    </location>
</feature>
<organism evidence="3 4">
    <name type="scientific">Gymnopilus dilepis</name>
    <dbReference type="NCBI Taxonomy" id="231916"/>
    <lineage>
        <taxon>Eukaryota</taxon>
        <taxon>Fungi</taxon>
        <taxon>Dikarya</taxon>
        <taxon>Basidiomycota</taxon>
        <taxon>Agaricomycotina</taxon>
        <taxon>Agaricomycetes</taxon>
        <taxon>Agaricomycetidae</taxon>
        <taxon>Agaricales</taxon>
        <taxon>Agaricineae</taxon>
        <taxon>Hymenogastraceae</taxon>
        <taxon>Gymnopilus</taxon>
    </lineage>
</organism>
<evidence type="ECO:0000313" key="4">
    <source>
        <dbReference type="Proteomes" id="UP000284706"/>
    </source>
</evidence>
<dbReference type="STRING" id="231916.A0A409YR71"/>
<dbReference type="PANTHER" id="PTHR48081">
    <property type="entry name" value="AB HYDROLASE SUPERFAMILY PROTEIN C4A8.06C"/>
    <property type="match status" value="1"/>
</dbReference>
<comment type="caution">
    <text evidence="3">The sequence shown here is derived from an EMBL/GenBank/DDBJ whole genome shotgun (WGS) entry which is preliminary data.</text>
</comment>
<dbReference type="SUPFAM" id="SSF53474">
    <property type="entry name" value="alpha/beta-Hydrolases"/>
    <property type="match status" value="1"/>
</dbReference>
<evidence type="ECO:0000256" key="1">
    <source>
        <dbReference type="ARBA" id="ARBA00022801"/>
    </source>
</evidence>
<dbReference type="Gene3D" id="3.40.50.1820">
    <property type="entry name" value="alpha/beta hydrolase"/>
    <property type="match status" value="1"/>
</dbReference>
<dbReference type="Proteomes" id="UP000284706">
    <property type="component" value="Unassembled WGS sequence"/>
</dbReference>
<dbReference type="FunCoup" id="A0A409YR71">
    <property type="interactions" value="14"/>
</dbReference>
<dbReference type="InterPro" id="IPR013094">
    <property type="entry name" value="AB_hydrolase_3"/>
</dbReference>
<dbReference type="Pfam" id="PF07859">
    <property type="entry name" value="Abhydrolase_3"/>
    <property type="match status" value="1"/>
</dbReference>
<dbReference type="AlphaFoldDB" id="A0A409YR71"/>
<reference evidence="3 4" key="1">
    <citation type="journal article" date="2018" name="Evol. Lett.">
        <title>Horizontal gene cluster transfer increased hallucinogenic mushroom diversity.</title>
        <authorList>
            <person name="Reynolds H.T."/>
            <person name="Vijayakumar V."/>
            <person name="Gluck-Thaler E."/>
            <person name="Korotkin H.B."/>
            <person name="Matheny P.B."/>
            <person name="Slot J.C."/>
        </authorList>
    </citation>
    <scope>NUCLEOTIDE SEQUENCE [LARGE SCALE GENOMIC DNA]</scope>
    <source>
        <strain evidence="3 4">SRW20</strain>
    </source>
</reference>
<protein>
    <recommendedName>
        <fullName evidence="2">Alpha/beta hydrolase fold-3 domain-containing protein</fullName>
    </recommendedName>
</protein>
<gene>
    <name evidence="3" type="ORF">CVT26_009011</name>
</gene>
<dbReference type="EMBL" id="NHYE01000469">
    <property type="protein sequence ID" value="PPR05507.1"/>
    <property type="molecule type" value="Genomic_DNA"/>
</dbReference>
<dbReference type="InterPro" id="IPR029058">
    <property type="entry name" value="AB_hydrolase_fold"/>
</dbReference>
<accession>A0A409YR71</accession>
<evidence type="ECO:0000313" key="3">
    <source>
        <dbReference type="EMBL" id="PPR05507.1"/>
    </source>
</evidence>
<dbReference type="InParanoid" id="A0A409YR71"/>
<name>A0A409YR71_9AGAR</name>
<proteinExistence type="predicted"/>
<keyword evidence="1" id="KW-0378">Hydrolase</keyword>
<dbReference type="PANTHER" id="PTHR48081:SF31">
    <property type="entry name" value="STERYL ACETYL HYDROLASE MUG81-RELATED"/>
    <property type="match status" value="1"/>
</dbReference>
<sequence>MGAGQVLPRNRLSISERVSLVFKLLPLPAVVSWSLVKSLFSSSAWSKGWRRVAFNQACLWAFTRLNRRQVRAVFGETFDMYNGFMKSIKMEPLVEELGDGARLLWVGPKRTERVVLYFHGGGFLFGGLDAVPKLWIHMQENLKQRGKPIGVALLNYSLIPDATFPTTLKQTVLAIQHLISSGAKPENIILGGDSAGGAMVHGILSHLVHPLEGVPKLNVSVPFAGAYLMSPWVTIRDDKILYTNQDGGDILTPPMLVYWSSTVFENVTPEAAPYLEGNAAPESWFEGVDKVVKRILITAGDDEVLRDSIVKYTKSVEKFHPEATFFMDEGGVHVDPYICFAVGQPDRGKLIPFTLEWLDKTFS</sequence>
<dbReference type="OrthoDB" id="2152029at2759"/>
<keyword evidence="4" id="KW-1185">Reference proteome</keyword>
<dbReference type="InterPro" id="IPR050300">
    <property type="entry name" value="GDXG_lipolytic_enzyme"/>
</dbReference>
<dbReference type="GO" id="GO:0016787">
    <property type="term" value="F:hydrolase activity"/>
    <property type="evidence" value="ECO:0007669"/>
    <property type="project" value="UniProtKB-KW"/>
</dbReference>
<evidence type="ECO:0000259" key="2">
    <source>
        <dbReference type="Pfam" id="PF07859"/>
    </source>
</evidence>